<dbReference type="AlphaFoldDB" id="A0A5J4UG11"/>
<proteinExistence type="predicted"/>
<evidence type="ECO:0000313" key="3">
    <source>
        <dbReference type="Proteomes" id="UP000324800"/>
    </source>
</evidence>
<comment type="caution">
    <text evidence="2">The sequence shown here is derived from an EMBL/GenBank/DDBJ whole genome shotgun (WGS) entry which is preliminary data.</text>
</comment>
<dbReference type="CDD" id="cd00198">
    <property type="entry name" value="vWFA"/>
    <property type="match status" value="1"/>
</dbReference>
<dbReference type="Pfam" id="PF13519">
    <property type="entry name" value="VWA_2"/>
    <property type="match status" value="1"/>
</dbReference>
<dbReference type="SUPFAM" id="SSF53300">
    <property type="entry name" value="vWA-like"/>
    <property type="match status" value="2"/>
</dbReference>
<dbReference type="OrthoDB" id="2343366at2759"/>
<name>A0A5J4UG11_9EUKA</name>
<sequence>MLDMEYKAVQRAPRGNDRKKKVSEGRSVITLDGTVDHYNVENVKNRPEIVELSDLSLQIQSLLYGEISKLMIPFDKIKAIPLSLQDTEVTLMVDISSSMTKLSNAKRLSAMILSYGISSILQCFNIPVHFYAFGDRESIWRLSDNNEPKIQIDLVHLIDALRQGGRPGSYPLDAAITSHQEWNQSGRHFSNHITIIISDFISAQVVDRELNWSTEYQLGKCILISLNSEFNKERLDEKKIPRENGLRELQRVDKGRCPYSQLWLFSSEGYGDLPEEALDKDINKVAPFLEATAEFWKNGGGLFLFCDNHPYNFEANYLLQKHFNFTHEGRNGVSVVHLGGNYLGKNQIKVAPSENMTHSSFSPKVHLEAPGPSKKRISLRPGLIKFSEGNTISFAVDEKVRPLTTSEQLWPFTPFAWTSENVDPPRPFILFFDPKIPKESEASYCTKTCQGSTPSPGPIVLHGGFTSAFSEFGQDEKGTGRLVISIACWLTRYEERFYAHRTNGSEILTTTPALTKQYSTKTFTGWRPKPAVIRPRHSILILDGSGSMNGEPYQKLIEAANGYIDIQTQNNGIISIISFSNTAQIIYEKQKRRLANSEGYYGDMTYFNLALQTAVQVAQRNTPEYECRVLFFTDGGNNGDDFTGSANQLHQMKVRIDAVGKVELPLKKQWMMLYKPSVGLLQLIINEELRLYSDILIKYSMRWAQFNSYIATWTVAPGSSTGLWGRPQKINTES</sequence>
<dbReference type="InterPro" id="IPR002035">
    <property type="entry name" value="VWF_A"/>
</dbReference>
<dbReference type="InterPro" id="IPR036465">
    <property type="entry name" value="vWFA_dom_sf"/>
</dbReference>
<feature type="domain" description="VWFA" evidence="1">
    <location>
        <begin position="535"/>
        <end position="693"/>
    </location>
</feature>
<feature type="non-terminal residue" evidence="2">
    <location>
        <position position="734"/>
    </location>
</feature>
<dbReference type="Gene3D" id="3.40.50.410">
    <property type="entry name" value="von Willebrand factor, type A domain"/>
    <property type="match status" value="1"/>
</dbReference>
<organism evidence="2 3">
    <name type="scientific">Streblomastix strix</name>
    <dbReference type="NCBI Taxonomy" id="222440"/>
    <lineage>
        <taxon>Eukaryota</taxon>
        <taxon>Metamonada</taxon>
        <taxon>Preaxostyla</taxon>
        <taxon>Oxymonadida</taxon>
        <taxon>Streblomastigidae</taxon>
        <taxon>Streblomastix</taxon>
    </lineage>
</organism>
<evidence type="ECO:0000313" key="2">
    <source>
        <dbReference type="EMBL" id="KAA6369133.1"/>
    </source>
</evidence>
<dbReference type="EMBL" id="SNRW01016657">
    <property type="protein sequence ID" value="KAA6369133.1"/>
    <property type="molecule type" value="Genomic_DNA"/>
</dbReference>
<dbReference type="SMART" id="SM00327">
    <property type="entry name" value="VWA"/>
    <property type="match status" value="1"/>
</dbReference>
<accession>A0A5J4UG11</accession>
<protein>
    <recommendedName>
        <fullName evidence="1">VWFA domain-containing protein</fullName>
    </recommendedName>
</protein>
<reference evidence="2 3" key="1">
    <citation type="submission" date="2019-03" db="EMBL/GenBank/DDBJ databases">
        <title>Single cell metagenomics reveals metabolic interactions within the superorganism composed of flagellate Streblomastix strix and complex community of Bacteroidetes bacteria on its surface.</title>
        <authorList>
            <person name="Treitli S.C."/>
            <person name="Kolisko M."/>
            <person name="Husnik F."/>
            <person name="Keeling P."/>
            <person name="Hampl V."/>
        </authorList>
    </citation>
    <scope>NUCLEOTIDE SEQUENCE [LARGE SCALE GENOMIC DNA]</scope>
    <source>
        <strain evidence="2">ST1C</strain>
    </source>
</reference>
<evidence type="ECO:0000259" key="1">
    <source>
        <dbReference type="SMART" id="SM00327"/>
    </source>
</evidence>
<dbReference type="Proteomes" id="UP000324800">
    <property type="component" value="Unassembled WGS sequence"/>
</dbReference>
<gene>
    <name evidence="2" type="ORF">EZS28_035340</name>
</gene>